<gene>
    <name evidence="3" type="ORF">Thini_3563</name>
</gene>
<dbReference type="InterPro" id="IPR000297">
    <property type="entry name" value="PPIase_PpiC"/>
</dbReference>
<dbReference type="Gene3D" id="1.10.4030.10">
    <property type="entry name" value="Porin chaperone SurA, peptide-binding domain"/>
    <property type="match status" value="1"/>
</dbReference>
<dbReference type="Gene3D" id="3.10.50.40">
    <property type="match status" value="1"/>
</dbReference>
<dbReference type="Proteomes" id="UP000005317">
    <property type="component" value="Unassembled WGS sequence"/>
</dbReference>
<name>A0A656HLA5_THINJ</name>
<reference evidence="4" key="1">
    <citation type="journal article" date="2011" name="Stand. Genomic Sci.">
        <title>Genome sequence of the filamentous, gliding Thiothrix nivea neotype strain (JP2(T)).</title>
        <authorList>
            <person name="Lapidus A."/>
            <person name="Nolan M."/>
            <person name="Lucas S."/>
            <person name="Glavina Del Rio T."/>
            <person name="Tice H."/>
            <person name="Cheng J.F."/>
            <person name="Tapia R."/>
            <person name="Han C."/>
            <person name="Goodwin L."/>
            <person name="Pitluck S."/>
            <person name="Liolios K."/>
            <person name="Pagani I."/>
            <person name="Ivanova N."/>
            <person name="Huntemann M."/>
            <person name="Mavromatis K."/>
            <person name="Mikhailova N."/>
            <person name="Pati A."/>
            <person name="Chen A."/>
            <person name="Palaniappan K."/>
            <person name="Land M."/>
            <person name="Brambilla E.M."/>
            <person name="Rohde M."/>
            <person name="Abt B."/>
            <person name="Verbarg S."/>
            <person name="Goker M."/>
            <person name="Bristow J."/>
            <person name="Eisen J.A."/>
            <person name="Markowitz V."/>
            <person name="Hugenholtz P."/>
            <person name="Kyrpides N.C."/>
            <person name="Klenk H.P."/>
            <person name="Woyke T."/>
        </authorList>
    </citation>
    <scope>NUCLEOTIDE SEQUENCE [LARGE SCALE GENOMIC DNA]</scope>
    <source>
        <strain evidence="4">ATCC 35100 / DSM 5205 / JP2</strain>
    </source>
</reference>
<dbReference type="InterPro" id="IPR046357">
    <property type="entry name" value="PPIase_dom_sf"/>
</dbReference>
<feature type="signal peptide" evidence="1">
    <location>
        <begin position="1"/>
        <end position="21"/>
    </location>
</feature>
<dbReference type="SUPFAM" id="SSF54534">
    <property type="entry name" value="FKBP-like"/>
    <property type="match status" value="1"/>
</dbReference>
<feature type="chain" id="PRO_5024985612" description="PpiC domain-containing protein" evidence="1">
    <location>
        <begin position="22"/>
        <end position="268"/>
    </location>
</feature>
<dbReference type="EMBL" id="JH651384">
    <property type="protein sequence ID" value="EIJ36069.1"/>
    <property type="molecule type" value="Genomic_DNA"/>
</dbReference>
<proteinExistence type="predicted"/>
<accession>A0A656HLA5</accession>
<evidence type="ECO:0000313" key="3">
    <source>
        <dbReference type="EMBL" id="EIJ36069.1"/>
    </source>
</evidence>
<evidence type="ECO:0000256" key="1">
    <source>
        <dbReference type="SAM" id="SignalP"/>
    </source>
</evidence>
<feature type="domain" description="PpiC" evidence="2">
    <location>
        <begin position="121"/>
        <end position="187"/>
    </location>
</feature>
<organism evidence="3 4">
    <name type="scientific">Thiothrix nivea (strain ATCC 35100 / DSM 5205 / JP2)</name>
    <dbReference type="NCBI Taxonomy" id="870187"/>
    <lineage>
        <taxon>Bacteria</taxon>
        <taxon>Pseudomonadati</taxon>
        <taxon>Pseudomonadota</taxon>
        <taxon>Gammaproteobacteria</taxon>
        <taxon>Thiotrichales</taxon>
        <taxon>Thiotrichaceae</taxon>
        <taxon>Thiothrix</taxon>
    </lineage>
</organism>
<dbReference type="GO" id="GO:0003755">
    <property type="term" value="F:peptidyl-prolyl cis-trans isomerase activity"/>
    <property type="evidence" value="ECO:0007669"/>
    <property type="project" value="InterPro"/>
</dbReference>
<dbReference type="AlphaFoldDB" id="A0A656HLA5"/>
<keyword evidence="4" id="KW-1185">Reference proteome</keyword>
<evidence type="ECO:0000259" key="2">
    <source>
        <dbReference type="Pfam" id="PF00639"/>
    </source>
</evidence>
<dbReference type="Pfam" id="PF00639">
    <property type="entry name" value="Rotamase"/>
    <property type="match status" value="1"/>
</dbReference>
<sequence length="268" mass="30113" precursor="true">MRQKIILAFLCSFSLLTIAVADEAAINSVPDAATAEAEKNFFTDTLVQDGVKRGLDKSPELAERVEQFRKDQLAHMALEAATDEGMPDFTARAQELYQARLEKQYDLPLRLRVRVLEMNVPEGKEAEIRAQLEDIRSQVTSGKLEFQTAVMEHSQAGDLRLAQGDSYWFRKGQKSDAFFTSAESLSADKPLGEVFIDGSKAYLLGFLERKEAEVRSFDDVKAEIIAELQQEYRKDRQAVLLDSLREQYKQESGTTANAEAGLAHNEIK</sequence>
<protein>
    <recommendedName>
        <fullName evidence="2">PpiC domain-containing protein</fullName>
    </recommendedName>
</protein>
<keyword evidence="1" id="KW-0732">Signal</keyword>
<evidence type="ECO:0000313" key="4">
    <source>
        <dbReference type="Proteomes" id="UP000005317"/>
    </source>
</evidence>